<evidence type="ECO:0008006" key="4">
    <source>
        <dbReference type="Google" id="ProtNLM"/>
    </source>
</evidence>
<dbReference type="AlphaFoldDB" id="A0A657Q574"/>
<feature type="transmembrane region" description="Helical" evidence="1">
    <location>
        <begin position="106"/>
        <end position="128"/>
    </location>
</feature>
<dbReference type="SUPFAM" id="SSF103501">
    <property type="entry name" value="Respiratory nitrate reductase 1 gamma chain"/>
    <property type="match status" value="1"/>
</dbReference>
<evidence type="ECO:0000313" key="2">
    <source>
        <dbReference type="EMBL" id="PUE05300.1"/>
    </source>
</evidence>
<dbReference type="Proteomes" id="UP000250928">
    <property type="component" value="Unassembled WGS sequence"/>
</dbReference>
<name>A0A657Q574_9GAMM</name>
<dbReference type="InterPro" id="IPR036197">
    <property type="entry name" value="NarG-like_sf"/>
</dbReference>
<feature type="transmembrane region" description="Helical" evidence="1">
    <location>
        <begin position="149"/>
        <end position="166"/>
    </location>
</feature>
<dbReference type="Gene3D" id="1.20.950.20">
    <property type="entry name" value="Transmembrane di-heme cytochromes, Chain C"/>
    <property type="match status" value="1"/>
</dbReference>
<gene>
    <name evidence="2" type="ORF">C3L24_01450</name>
</gene>
<accession>A0A657Q574</accession>
<dbReference type="EMBL" id="PQCO01000087">
    <property type="protein sequence ID" value="PUE05300.1"/>
    <property type="molecule type" value="Genomic_DNA"/>
</dbReference>
<comment type="caution">
    <text evidence="2">The sequence shown here is derived from an EMBL/GenBank/DDBJ whole genome shotgun (WGS) entry which is preliminary data.</text>
</comment>
<keyword evidence="1" id="KW-0812">Transmembrane</keyword>
<feature type="transmembrane region" description="Helical" evidence="1">
    <location>
        <begin position="12"/>
        <end position="32"/>
    </location>
</feature>
<feature type="transmembrane region" description="Helical" evidence="1">
    <location>
        <begin position="74"/>
        <end position="94"/>
    </location>
</feature>
<sequence>MSEPMDFLLLVRGTGFDVALTIFVIGVVLRLFEIFSLGRGVNLAEPRGREFGPGMRTILTRNVPDPHTFRRQPLTVVIGYLFHIGLLISLLLFVPHIELFKETFGFGWPGLATPIVDAAAVITIIALLAALWHRASNPVMRRITRAEDWLVWLATFLPMLTGYLAYHRMVDPYPLILGLHLLSVELLLVLFPFTKLMHTFTLFIARWYNGAMNGYRGVQS</sequence>
<reference evidence="2 3" key="1">
    <citation type="submission" date="2018-01" db="EMBL/GenBank/DDBJ databases">
        <title>Novel co-symbiosis in the lucinid bivalve Phacoides pectinatus.</title>
        <authorList>
            <person name="Lim S.J."/>
            <person name="Davis B.G."/>
            <person name="Gill D.E."/>
            <person name="Engel A.S."/>
            <person name="Anderson L.C."/>
            <person name="Campbell B.J."/>
        </authorList>
    </citation>
    <scope>NUCLEOTIDE SEQUENCE [LARGE SCALE GENOMIC DNA]</scope>
    <source>
        <strain evidence="2">N3_P5</strain>
    </source>
</reference>
<keyword evidence="1" id="KW-0472">Membrane</keyword>
<organism evidence="2 3">
    <name type="scientific">Candidatus Sedimenticola endophacoides</name>
    <dbReference type="NCBI Taxonomy" id="2548426"/>
    <lineage>
        <taxon>Bacteria</taxon>
        <taxon>Pseudomonadati</taxon>
        <taxon>Pseudomonadota</taxon>
        <taxon>Gammaproteobacteria</taxon>
        <taxon>Chromatiales</taxon>
        <taxon>Sedimenticolaceae</taxon>
        <taxon>Sedimenticola</taxon>
    </lineage>
</organism>
<protein>
    <recommendedName>
        <fullName evidence="4">Nitrate reductase</fullName>
    </recommendedName>
</protein>
<evidence type="ECO:0000256" key="1">
    <source>
        <dbReference type="SAM" id="Phobius"/>
    </source>
</evidence>
<keyword evidence="1" id="KW-1133">Transmembrane helix</keyword>
<proteinExistence type="predicted"/>
<evidence type="ECO:0000313" key="3">
    <source>
        <dbReference type="Proteomes" id="UP000250928"/>
    </source>
</evidence>